<dbReference type="Gene3D" id="3.20.20.450">
    <property type="entry name" value="EAL domain"/>
    <property type="match status" value="1"/>
</dbReference>
<gene>
    <name evidence="4" type="ORF">D1953_15575</name>
</gene>
<protein>
    <submittedName>
        <fullName evidence="4">EAL domain-containing protein</fullName>
    </submittedName>
</protein>
<dbReference type="PROSITE" id="PS50883">
    <property type="entry name" value="EAL"/>
    <property type="match status" value="1"/>
</dbReference>
<feature type="transmembrane region" description="Helical" evidence="1">
    <location>
        <begin position="57"/>
        <end position="80"/>
    </location>
</feature>
<dbReference type="SUPFAM" id="SSF55073">
    <property type="entry name" value="Nucleotide cyclase"/>
    <property type="match status" value="1"/>
</dbReference>
<keyword evidence="5" id="KW-1185">Reference proteome</keyword>
<feature type="domain" description="EAL" evidence="2">
    <location>
        <begin position="306"/>
        <end position="558"/>
    </location>
</feature>
<dbReference type="Proteomes" id="UP000266016">
    <property type="component" value="Unassembled WGS sequence"/>
</dbReference>
<feature type="transmembrane region" description="Helical" evidence="1">
    <location>
        <begin position="92"/>
        <end position="112"/>
    </location>
</feature>
<evidence type="ECO:0000313" key="5">
    <source>
        <dbReference type="Proteomes" id="UP000266016"/>
    </source>
</evidence>
<keyword evidence="1" id="KW-1133">Transmembrane helix</keyword>
<dbReference type="InterPro" id="IPR000160">
    <property type="entry name" value="GGDEF_dom"/>
</dbReference>
<name>A0A398B6Y1_9BACI</name>
<feature type="transmembrane region" description="Helical" evidence="1">
    <location>
        <begin position="20"/>
        <end position="45"/>
    </location>
</feature>
<dbReference type="InterPro" id="IPR035919">
    <property type="entry name" value="EAL_sf"/>
</dbReference>
<dbReference type="RefSeq" id="WP_119118101.1">
    <property type="nucleotide sequence ID" value="NZ_QWVS01000033.1"/>
</dbReference>
<dbReference type="Pfam" id="PF25487">
    <property type="entry name" value="ETR1_N"/>
    <property type="match status" value="1"/>
</dbReference>
<dbReference type="InterPro" id="IPR052155">
    <property type="entry name" value="Biofilm_reg_signaling"/>
</dbReference>
<dbReference type="CDD" id="cd01948">
    <property type="entry name" value="EAL"/>
    <property type="match status" value="1"/>
</dbReference>
<proteinExistence type="predicted"/>
<evidence type="ECO:0000313" key="4">
    <source>
        <dbReference type="EMBL" id="RID83483.1"/>
    </source>
</evidence>
<evidence type="ECO:0000259" key="3">
    <source>
        <dbReference type="PROSITE" id="PS50887"/>
    </source>
</evidence>
<keyword evidence="1" id="KW-0472">Membrane</keyword>
<dbReference type="SMART" id="SM00052">
    <property type="entry name" value="EAL"/>
    <property type="match status" value="1"/>
</dbReference>
<dbReference type="Gene3D" id="3.30.70.270">
    <property type="match status" value="1"/>
</dbReference>
<dbReference type="InterPro" id="IPR043128">
    <property type="entry name" value="Rev_trsase/Diguanyl_cyclase"/>
</dbReference>
<evidence type="ECO:0000259" key="2">
    <source>
        <dbReference type="PROSITE" id="PS50883"/>
    </source>
</evidence>
<dbReference type="FunFam" id="3.30.70.270:FF:000001">
    <property type="entry name" value="Diguanylate cyclase domain protein"/>
    <property type="match status" value="1"/>
</dbReference>
<dbReference type="Pfam" id="PF00563">
    <property type="entry name" value="EAL"/>
    <property type="match status" value="1"/>
</dbReference>
<sequence>MVQLLSSLTMLSVHTYMKEIFSVDAIAGMLTSLAYFSIPITMIVFMKKRRNFEFRWMFSFFILFIMLCGTGHLMHVIKYLNPPKAFYIVDNILNALTAAVSILTAILLWRIIPKLLTIPSPAELEKANKEILHLAHYDTLTGLVNRNYFNILIEKAISEAKKNQYRLAIVFMDLDRFKVINDTYGHGVGDLLLQQVSKRIVSSVREGDIVSRQGGDEFILLLRDISCVEMGKIMKRITQSLSSSFILEGNEIHCTPSVGISCFPSDGTDAETLIKYADLAMYKAKEKGKNNYQFFNREMNEEILKKLVLENQLRKAIEEQQFQIYYQPLLDLRTNRIVSTEALIRWEHPEKGFISPADFIPLAEETGLILPIGEWVLNEACKQTSMWRDQGFDLSISVNLSNRQLMNENIVETIKTALRHHQLDPKHLILEITESMAIINLADTLHKLKQLRDFGVHIALDDFGTGYSSLSYLSMLPITSVKIDKSFIDDINNRMKKEIVKSITNIAHSIGLKVVAEGVEDEQQFTTIRSLGLERVQGYYLSPPLPADEVEEKVLAVKV</sequence>
<dbReference type="PROSITE" id="PS50887">
    <property type="entry name" value="GGDEF"/>
    <property type="match status" value="1"/>
</dbReference>
<dbReference type="PANTHER" id="PTHR44757">
    <property type="entry name" value="DIGUANYLATE CYCLASE DGCP"/>
    <property type="match status" value="1"/>
</dbReference>
<dbReference type="Pfam" id="PF00990">
    <property type="entry name" value="GGDEF"/>
    <property type="match status" value="1"/>
</dbReference>
<reference evidence="4 5" key="1">
    <citation type="submission" date="2018-08" db="EMBL/GenBank/DDBJ databases">
        <title>Bacillus jemisoniae sp. nov., Bacillus chryseoplanitiae sp. nov., Bacillus resnikiae sp. nov., and Bacillus frankliniae sp. nov., isolated from Viking spacecraft and associated surfaces.</title>
        <authorList>
            <person name="Seuylemezian A."/>
            <person name="Vaishampayan P."/>
        </authorList>
    </citation>
    <scope>NUCLEOTIDE SEQUENCE [LARGE SCALE GENOMIC DNA]</scope>
    <source>
        <strain evidence="4 5">MA001</strain>
    </source>
</reference>
<dbReference type="InterPro" id="IPR058544">
    <property type="entry name" value="ETR1_N"/>
</dbReference>
<dbReference type="NCBIfam" id="TIGR00254">
    <property type="entry name" value="GGDEF"/>
    <property type="match status" value="1"/>
</dbReference>
<keyword evidence="1" id="KW-0812">Transmembrane</keyword>
<dbReference type="InterPro" id="IPR029787">
    <property type="entry name" value="Nucleotide_cyclase"/>
</dbReference>
<feature type="domain" description="GGDEF" evidence="3">
    <location>
        <begin position="165"/>
        <end position="297"/>
    </location>
</feature>
<dbReference type="EMBL" id="QWVS01000033">
    <property type="protein sequence ID" value="RID83483.1"/>
    <property type="molecule type" value="Genomic_DNA"/>
</dbReference>
<dbReference type="PANTHER" id="PTHR44757:SF2">
    <property type="entry name" value="BIOFILM ARCHITECTURE MAINTENANCE PROTEIN MBAA"/>
    <property type="match status" value="1"/>
</dbReference>
<evidence type="ECO:0000256" key="1">
    <source>
        <dbReference type="SAM" id="Phobius"/>
    </source>
</evidence>
<dbReference type="FunFam" id="3.20.20.450:FF:000001">
    <property type="entry name" value="Cyclic di-GMP phosphodiesterase yahA"/>
    <property type="match status" value="1"/>
</dbReference>
<comment type="caution">
    <text evidence="4">The sequence shown here is derived from an EMBL/GenBank/DDBJ whole genome shotgun (WGS) entry which is preliminary data.</text>
</comment>
<dbReference type="SMART" id="SM00267">
    <property type="entry name" value="GGDEF"/>
    <property type="match status" value="1"/>
</dbReference>
<dbReference type="SUPFAM" id="SSF141868">
    <property type="entry name" value="EAL domain-like"/>
    <property type="match status" value="1"/>
</dbReference>
<dbReference type="CDD" id="cd01949">
    <property type="entry name" value="GGDEF"/>
    <property type="match status" value="1"/>
</dbReference>
<dbReference type="AlphaFoldDB" id="A0A398B6Y1"/>
<accession>A0A398B6Y1</accession>
<organism evidence="4 5">
    <name type="scientific">Peribacillus asahii</name>
    <dbReference type="NCBI Taxonomy" id="228899"/>
    <lineage>
        <taxon>Bacteria</taxon>
        <taxon>Bacillati</taxon>
        <taxon>Bacillota</taxon>
        <taxon>Bacilli</taxon>
        <taxon>Bacillales</taxon>
        <taxon>Bacillaceae</taxon>
        <taxon>Peribacillus</taxon>
    </lineage>
</organism>
<dbReference type="InterPro" id="IPR001633">
    <property type="entry name" value="EAL_dom"/>
</dbReference>